<organism evidence="1">
    <name type="scientific">marine sediment metagenome</name>
    <dbReference type="NCBI Taxonomy" id="412755"/>
    <lineage>
        <taxon>unclassified sequences</taxon>
        <taxon>metagenomes</taxon>
        <taxon>ecological metagenomes</taxon>
    </lineage>
</organism>
<dbReference type="PROSITE" id="PS51257">
    <property type="entry name" value="PROKAR_LIPOPROTEIN"/>
    <property type="match status" value="1"/>
</dbReference>
<sequence length="269" mass="28545">MRKILTFLLTIITLACYSQGTTVTVGGLSGASVANADSLGNQAPAFYLGRVNHAGLDSTNDIAGFQDSVTTNTNVTANTTHRSSDGSNHTFIDQDVTIGSSPIYNNLTVDTIFSGTDTIIISEAAINQRSHADLHASDSSVVLTMTQNNYAHITNASNTLLTSGHIKNITAGGDSLITGIAGLYRVDVHLSINGNANDIYEGVIAIDNVINNEHKVTRKTSNNDVGDMSFSGLYDFTASQSVKMMLRNTANNNNATIVNACLVLNRIDK</sequence>
<proteinExistence type="predicted"/>
<dbReference type="AlphaFoldDB" id="A0A0F9Q2I3"/>
<evidence type="ECO:0000313" key="1">
    <source>
        <dbReference type="EMBL" id="KKN36704.1"/>
    </source>
</evidence>
<dbReference type="EMBL" id="LAZR01001948">
    <property type="protein sequence ID" value="KKN36704.1"/>
    <property type="molecule type" value="Genomic_DNA"/>
</dbReference>
<comment type="caution">
    <text evidence="1">The sequence shown here is derived from an EMBL/GenBank/DDBJ whole genome shotgun (WGS) entry which is preliminary data.</text>
</comment>
<reference evidence="1" key="1">
    <citation type="journal article" date="2015" name="Nature">
        <title>Complex archaea that bridge the gap between prokaryotes and eukaryotes.</title>
        <authorList>
            <person name="Spang A."/>
            <person name="Saw J.H."/>
            <person name="Jorgensen S.L."/>
            <person name="Zaremba-Niedzwiedzka K."/>
            <person name="Martijn J."/>
            <person name="Lind A.E."/>
            <person name="van Eijk R."/>
            <person name="Schleper C."/>
            <person name="Guy L."/>
            <person name="Ettema T.J."/>
        </authorList>
    </citation>
    <scope>NUCLEOTIDE SEQUENCE</scope>
</reference>
<accession>A0A0F9Q2I3</accession>
<name>A0A0F9Q2I3_9ZZZZ</name>
<protein>
    <submittedName>
        <fullName evidence="1">Uncharacterized protein</fullName>
    </submittedName>
</protein>
<gene>
    <name evidence="1" type="ORF">LCGC14_0770920</name>
</gene>